<comment type="caution">
    <text evidence="1">The sequence shown here is derived from an EMBL/GenBank/DDBJ whole genome shotgun (WGS) entry which is preliminary data.</text>
</comment>
<protein>
    <submittedName>
        <fullName evidence="1">ISKra4 family transposase</fullName>
    </submittedName>
</protein>
<organism evidence="1">
    <name type="scientific">Oscillatoriales cyanobacterium SpSt-418</name>
    <dbReference type="NCBI Taxonomy" id="2282169"/>
    <lineage>
        <taxon>Bacteria</taxon>
        <taxon>Bacillati</taxon>
        <taxon>Cyanobacteriota</taxon>
        <taxon>Cyanophyceae</taxon>
        <taxon>Oscillatoriophycideae</taxon>
        <taxon>Oscillatoriales</taxon>
    </lineage>
</organism>
<accession>A0A7C3PL51</accession>
<gene>
    <name evidence="1" type="ORF">ENR64_29165</name>
</gene>
<dbReference type="AlphaFoldDB" id="A0A7C3PL51"/>
<evidence type="ECO:0000313" key="1">
    <source>
        <dbReference type="EMBL" id="HFN01739.1"/>
    </source>
</evidence>
<proteinExistence type="predicted"/>
<sequence length="353" mass="39129">MDTDKRQQIQAHARAIAALLYDETAPEPLTTLEGIEQAVRGHILEHVSPEIGPFFITAASGTRSGRSRSLKSILGTLRISEKQAKALQVKARNQLSPYLEKCCLLVSANVSYERAVQDIARLTGITVSRGTHQRLVQRQRFELPMAAAAVEEVSIDGGKVRIRTPKGEICRWQDYKAVHLHGHSCEAFLHDNESLIEWVNGQPLATPVSCLGDGHDGIWNLFRAIAIPSQRREILDWFHLVENLHKVGGSLQQLDAVEALLWKGDIDGAIAQVKDGPDGQADNFIAYLNKHRHRIVNYAYFQAEGISIGSGTIESTVKQIGARIKLSGAQWKVENVPQVLLHRCAYLNGQFSN</sequence>
<reference evidence="1" key="1">
    <citation type="journal article" date="2020" name="mSystems">
        <title>Genome- and Community-Level Interaction Insights into Carbon Utilization and Element Cycling Functions of Hydrothermarchaeota in Hydrothermal Sediment.</title>
        <authorList>
            <person name="Zhou Z."/>
            <person name="Liu Y."/>
            <person name="Xu W."/>
            <person name="Pan J."/>
            <person name="Luo Z.H."/>
            <person name="Li M."/>
        </authorList>
    </citation>
    <scope>NUCLEOTIDE SEQUENCE [LARGE SCALE GENOMIC DNA]</scope>
    <source>
        <strain evidence="1">SpSt-418</strain>
    </source>
</reference>
<dbReference type="EMBL" id="DSRU01000441">
    <property type="protein sequence ID" value="HFN01739.1"/>
    <property type="molecule type" value="Genomic_DNA"/>
</dbReference>
<name>A0A7C3PL51_9CYAN</name>
<dbReference type="NCBIfam" id="NF033572">
    <property type="entry name" value="transpos_ISKra4"/>
    <property type="match status" value="1"/>
</dbReference>